<accession>A0A9W4A625</accession>
<gene>
    <name evidence="2" type="ORF">KNN_01417</name>
</gene>
<protein>
    <submittedName>
        <fullName evidence="2">N-terminal phage replisome organizer</fullName>
    </submittedName>
</protein>
<organism evidence="2 3">
    <name type="scientific">Bacillus thuringiensis subsp. tolworthi</name>
    <dbReference type="NCBI Taxonomy" id="1442"/>
    <lineage>
        <taxon>Bacteria</taxon>
        <taxon>Bacillati</taxon>
        <taxon>Bacillota</taxon>
        <taxon>Bacilli</taxon>
        <taxon>Bacillales</taxon>
        <taxon>Bacillaceae</taxon>
        <taxon>Bacillus</taxon>
        <taxon>Bacillus cereus group</taxon>
    </lineage>
</organism>
<dbReference type="PANTHER" id="PTHR37293">
    <property type="entry name" value="PHAGE REPLICATION PROTEIN-RELATED"/>
    <property type="match status" value="1"/>
</dbReference>
<feature type="domain" description="Phage replisome organiser N-terminal" evidence="1">
    <location>
        <begin position="6"/>
        <end position="126"/>
    </location>
</feature>
<reference evidence="2 3" key="1">
    <citation type="submission" date="2015-05" db="EMBL/GenBank/DDBJ databases">
        <title>Whole genome sequence of Bacillus thuringiensis serovar tolworthi Pasteur Institute Standard strain.</title>
        <authorList>
            <person name="Kanda K."/>
            <person name="Nakashima K."/>
            <person name="Nagano Y."/>
        </authorList>
    </citation>
    <scope>NUCLEOTIDE SEQUENCE [LARGE SCALE GENOMIC DNA]</scope>
    <source>
        <strain evidence="2 3">Pasteur Institute Standard strain</strain>
    </source>
</reference>
<dbReference type="InterPro" id="IPR010056">
    <property type="entry name" value="Phage_rep_org__N"/>
</dbReference>
<evidence type="ECO:0000313" key="3">
    <source>
        <dbReference type="Proteomes" id="UP000055316"/>
    </source>
</evidence>
<dbReference type="NCBIfam" id="TIGR01714">
    <property type="entry name" value="phage_rep_org_N"/>
    <property type="match status" value="1"/>
</dbReference>
<sequence>MSNIKWIKLSTSMFEDEKIKLIESLPEADTILIIWIKLLSLAGKTNATGGVYLNENIPYTDEMLSTIFDRPLQTVRLALTTFERYRMIEITNHNFIFIANWEKHQNIDGMEKIRLQTAKRVRKHREKKEQEQLALEGETAKKDVTLHVTYCNATEEDKELEEDIDKDIKNIKPSRLKYEIPDMENAKLLFQLMLENNENCKEPNLESWANEMRLMRERDKRTEEHIQYVIKWSQRDSFWKTNILSPSKLRKQFDQLIVRIKEEKEKEKKKEAKQKGFDLSD</sequence>
<evidence type="ECO:0000259" key="1">
    <source>
        <dbReference type="Pfam" id="PF09681"/>
    </source>
</evidence>
<dbReference type="InterPro" id="IPR053162">
    <property type="entry name" value="DnaD"/>
</dbReference>
<name>A0A9W4A625_BACTO</name>
<evidence type="ECO:0000313" key="2">
    <source>
        <dbReference type="EMBL" id="BAR82264.1"/>
    </source>
</evidence>
<dbReference type="Pfam" id="PF09681">
    <property type="entry name" value="Phage_rep_org_N"/>
    <property type="match status" value="1"/>
</dbReference>
<dbReference type="PANTHER" id="PTHR37293:SF7">
    <property type="entry name" value="HYPOTHETICAL PHAGE PROTEIN"/>
    <property type="match status" value="1"/>
</dbReference>
<dbReference type="AlphaFoldDB" id="A0A9W4A625"/>
<dbReference type="Proteomes" id="UP000055316">
    <property type="component" value="Chromosome"/>
</dbReference>
<dbReference type="RefSeq" id="WP_042595819.1">
    <property type="nucleotide sequence ID" value="NZ_AP014864.1"/>
</dbReference>
<proteinExistence type="predicted"/>
<dbReference type="EMBL" id="AP014864">
    <property type="protein sequence ID" value="BAR82264.1"/>
    <property type="molecule type" value="Genomic_DNA"/>
</dbReference>